<dbReference type="EMBL" id="AAOW01000005">
    <property type="protein sequence ID" value="EAR61994.1"/>
    <property type="molecule type" value="Genomic_DNA"/>
</dbReference>
<reference evidence="2 3" key="1">
    <citation type="submission" date="2006-02" db="EMBL/GenBank/DDBJ databases">
        <authorList>
            <person name="Pinhassi J."/>
            <person name="Pedros-Alio C."/>
            <person name="Ferriera S."/>
            <person name="Johnson J."/>
            <person name="Kravitz S."/>
            <person name="Halpern A."/>
            <person name="Remington K."/>
            <person name="Beeson K."/>
            <person name="Tran B."/>
            <person name="Rogers Y.-H."/>
            <person name="Friedman R."/>
            <person name="Venter J.C."/>
        </authorList>
    </citation>
    <scope>NUCLEOTIDE SEQUENCE [LARGE SCALE GENOMIC DNA]</scope>
    <source>
        <strain evidence="2 3">MED92</strain>
    </source>
</reference>
<protein>
    <submittedName>
        <fullName evidence="2">Uncharacterized protein</fullName>
    </submittedName>
</protein>
<evidence type="ECO:0000313" key="3">
    <source>
        <dbReference type="Proteomes" id="UP000002171"/>
    </source>
</evidence>
<feature type="transmembrane region" description="Helical" evidence="1">
    <location>
        <begin position="65"/>
        <end position="84"/>
    </location>
</feature>
<keyword evidence="1" id="KW-1133">Transmembrane helix</keyword>
<dbReference type="Proteomes" id="UP000002171">
    <property type="component" value="Unassembled WGS sequence"/>
</dbReference>
<accession>A0A7U8C649</accession>
<dbReference type="OrthoDB" id="9180768at2"/>
<dbReference type="AlphaFoldDB" id="A0A7U8C649"/>
<dbReference type="RefSeq" id="WP_007022729.1">
    <property type="nucleotide sequence ID" value="NZ_CH724127.1"/>
</dbReference>
<organism evidence="2 3">
    <name type="scientific">Neptuniibacter caesariensis</name>
    <dbReference type="NCBI Taxonomy" id="207954"/>
    <lineage>
        <taxon>Bacteria</taxon>
        <taxon>Pseudomonadati</taxon>
        <taxon>Pseudomonadota</taxon>
        <taxon>Gammaproteobacteria</taxon>
        <taxon>Oceanospirillales</taxon>
        <taxon>Oceanospirillaceae</taxon>
        <taxon>Neptuniibacter</taxon>
    </lineage>
</organism>
<evidence type="ECO:0000256" key="1">
    <source>
        <dbReference type="SAM" id="Phobius"/>
    </source>
</evidence>
<comment type="caution">
    <text evidence="2">The sequence shown here is derived from an EMBL/GenBank/DDBJ whole genome shotgun (WGS) entry which is preliminary data.</text>
</comment>
<feature type="transmembrane region" description="Helical" evidence="1">
    <location>
        <begin position="9"/>
        <end position="29"/>
    </location>
</feature>
<evidence type="ECO:0000313" key="2">
    <source>
        <dbReference type="EMBL" id="EAR61994.1"/>
    </source>
</evidence>
<sequence length="285" mass="32292">MKKSTEKLLAYLFGVIFVIAILVIAIFIPSPKPFQYEVFKIVLAIATAGVAAFIPGFLNVQVGSWVRAGGAIAVFVIVFFFSPAKLAVDQQPDITVGDMLKAYELGRSLEYVKDEIDNHISYKNGTGEFDDMADLIYTNEKMAAIRHMEYLGFDRNDELAMLRTRTLSEWEGVNEAWELISRLEGYLEKKSKTLFYLFRASFISERINATIQENPNESISAWSEELLTYLDWLSKNAPELKELEYKSVINNTDNDMRYLDVTENILEILQNNSNKSMQATAESGG</sequence>
<keyword evidence="3" id="KW-1185">Reference proteome</keyword>
<feature type="transmembrane region" description="Helical" evidence="1">
    <location>
        <begin position="41"/>
        <end position="58"/>
    </location>
</feature>
<keyword evidence="1" id="KW-0472">Membrane</keyword>
<keyword evidence="1" id="KW-0812">Transmembrane</keyword>
<gene>
    <name evidence="2" type="ORF">MED92_03563</name>
</gene>
<proteinExistence type="predicted"/>
<name>A0A7U8C649_NEPCE</name>